<feature type="transmembrane region" description="Helical" evidence="1">
    <location>
        <begin position="240"/>
        <end position="259"/>
    </location>
</feature>
<accession>A0A5P1RF32</accession>
<gene>
    <name evidence="2" type="ORF">F0U83_16895</name>
</gene>
<keyword evidence="1" id="KW-0812">Transmembrane</keyword>
<proteinExistence type="predicted"/>
<feature type="transmembrane region" description="Helical" evidence="1">
    <location>
        <begin position="201"/>
        <end position="220"/>
    </location>
</feature>
<feature type="transmembrane region" description="Helical" evidence="1">
    <location>
        <begin position="95"/>
        <end position="115"/>
    </location>
</feature>
<dbReference type="AlphaFoldDB" id="A0A5P1RF32"/>
<keyword evidence="3" id="KW-1185">Reference proteome</keyword>
<dbReference type="RefSeq" id="WP_138985909.1">
    <property type="nucleotide sequence ID" value="NZ_CP043869.1"/>
</dbReference>
<feature type="transmembrane region" description="Helical" evidence="1">
    <location>
        <begin position="425"/>
        <end position="441"/>
    </location>
</feature>
<feature type="transmembrane region" description="Helical" evidence="1">
    <location>
        <begin position="64"/>
        <end position="83"/>
    </location>
</feature>
<feature type="transmembrane region" description="Helical" evidence="1">
    <location>
        <begin position="348"/>
        <end position="371"/>
    </location>
</feature>
<dbReference type="KEGG" id="ncu:F0U83_16895"/>
<feature type="transmembrane region" description="Helical" evidence="1">
    <location>
        <begin position="175"/>
        <end position="194"/>
    </location>
</feature>
<feature type="transmembrane region" description="Helical" evidence="1">
    <location>
        <begin position="15"/>
        <end position="35"/>
    </location>
</feature>
<dbReference type="Proteomes" id="UP000324760">
    <property type="component" value="Chromosome"/>
</dbReference>
<feature type="transmembrane region" description="Helical" evidence="1">
    <location>
        <begin position="41"/>
        <end position="57"/>
    </location>
</feature>
<evidence type="ECO:0000313" key="2">
    <source>
        <dbReference type="EMBL" id="QEQ98254.1"/>
    </source>
</evidence>
<feature type="transmembrane region" description="Helical" evidence="1">
    <location>
        <begin position="264"/>
        <end position="285"/>
    </location>
</feature>
<organism evidence="2 3">
    <name type="scientific">Neptunomonas concharum</name>
    <dbReference type="NCBI Taxonomy" id="1031538"/>
    <lineage>
        <taxon>Bacteria</taxon>
        <taxon>Pseudomonadati</taxon>
        <taxon>Pseudomonadota</taxon>
        <taxon>Gammaproteobacteria</taxon>
        <taxon>Oceanospirillales</taxon>
        <taxon>Oceanospirillaceae</taxon>
        <taxon>Neptunomonas</taxon>
    </lineage>
</organism>
<protein>
    <submittedName>
        <fullName evidence="2">Uncharacterized protein</fullName>
    </submittedName>
</protein>
<feature type="transmembrane region" description="Helical" evidence="1">
    <location>
        <begin position="383"/>
        <end position="404"/>
    </location>
</feature>
<name>A0A5P1RF32_9GAMM</name>
<evidence type="ECO:0000256" key="1">
    <source>
        <dbReference type="SAM" id="Phobius"/>
    </source>
</evidence>
<sequence length="447" mass="47930">MSHSQSQTEPVSPRFFPLAGGLLFLMITLSVLAGLTDALPSWWAGLCGWLAALLLLSRVRRMQLLQSGVMLLVGVSCLLWGLSEADAITLWLKALSANQALVTMLAAVSFLRLVAASQMQGERSEPQGVKAFWKTLLGVHLFGAVINISAMVIMAERLSQRQPLTMTQAATLSRGFGTAALWSPFFAAMGVALTNSPGAHLFILALAGLPIAVCALWIGGSDMAKDAQIEAFKGYPLDLSALWIPSLLALFIMIGHFLLPTVPVLTLISLVSILLPLLMLARISIQQRGTSHGLSAYRHHILHVIPNIGSELLLFLSAGVLAVGIGALVSTTHFSLGLTVFSAWHACGLLVISLLLSIMGVHPVITIATAGGLLANLDTSPDLLAMTFLMCWSGGVIGSPLSGMHLTLAGRFNVSNYTLFMRNRLFSIKFLLLQIIFLHLYEQASLF</sequence>
<dbReference type="EMBL" id="CP043869">
    <property type="protein sequence ID" value="QEQ98254.1"/>
    <property type="molecule type" value="Genomic_DNA"/>
</dbReference>
<reference evidence="2 3" key="1">
    <citation type="journal article" date="2019" name="Biochem. Eng. J.">
        <title>Metabolic engineering of the marine bacteria Neptunomonas concharum for the production of acetoin and meso-2,3-butanediol from acetate.</title>
        <authorList>
            <person name="Li W."/>
            <person name="Pu N."/>
            <person name="Liu C.-X."/>
            <person name="Yuan Q.-P."/>
            <person name="Li Z.-J."/>
        </authorList>
    </citation>
    <scope>NUCLEOTIDE SEQUENCE [LARGE SCALE GENOMIC DNA]</scope>
    <source>
        <strain evidence="2 3">JCM17730</strain>
    </source>
</reference>
<feature type="transmembrane region" description="Helical" evidence="1">
    <location>
        <begin position="312"/>
        <end position="336"/>
    </location>
</feature>
<evidence type="ECO:0000313" key="3">
    <source>
        <dbReference type="Proteomes" id="UP000324760"/>
    </source>
</evidence>
<keyword evidence="1" id="KW-1133">Transmembrane helix</keyword>
<keyword evidence="1" id="KW-0472">Membrane</keyword>
<feature type="transmembrane region" description="Helical" evidence="1">
    <location>
        <begin position="136"/>
        <end position="155"/>
    </location>
</feature>
<dbReference type="OrthoDB" id="8523687at2"/>